<sequence>METPQPVPLPPPPPSISSPLRVPISLQPAKGKKQKAKSKMFKRFRTAFRSLPIMPAPACKIPAALHGTLVTDHSHIHGGTKITGTLFGYRKARVNLAFQDNPRSVPLLLLELAIPTGKLLQGMEMGVIRIALECEKNPNEKTRIIDEPMWTLFYNGKKIGYGAKREPTDDDLNVMQLLHVVSAGAGVLPNPMSGPHDGELSYMRAYFDRVTGSKDSESYYMTMPEGSNSGPELSVFFVRV</sequence>
<dbReference type="EMBL" id="CM039432">
    <property type="protein sequence ID" value="KAI4332943.1"/>
    <property type="molecule type" value="Genomic_DNA"/>
</dbReference>
<proteinExistence type="predicted"/>
<dbReference type="Proteomes" id="UP000828941">
    <property type="component" value="Chromosome 7"/>
</dbReference>
<gene>
    <name evidence="1" type="ORF">L6164_017809</name>
</gene>
<name>A0ACB9NAA6_BAUVA</name>
<organism evidence="1 2">
    <name type="scientific">Bauhinia variegata</name>
    <name type="common">Purple orchid tree</name>
    <name type="synonym">Phanera variegata</name>
    <dbReference type="NCBI Taxonomy" id="167791"/>
    <lineage>
        <taxon>Eukaryota</taxon>
        <taxon>Viridiplantae</taxon>
        <taxon>Streptophyta</taxon>
        <taxon>Embryophyta</taxon>
        <taxon>Tracheophyta</taxon>
        <taxon>Spermatophyta</taxon>
        <taxon>Magnoliopsida</taxon>
        <taxon>eudicotyledons</taxon>
        <taxon>Gunneridae</taxon>
        <taxon>Pentapetalae</taxon>
        <taxon>rosids</taxon>
        <taxon>fabids</taxon>
        <taxon>Fabales</taxon>
        <taxon>Fabaceae</taxon>
        <taxon>Cercidoideae</taxon>
        <taxon>Cercideae</taxon>
        <taxon>Bauhiniinae</taxon>
        <taxon>Bauhinia</taxon>
    </lineage>
</organism>
<reference evidence="1 2" key="1">
    <citation type="journal article" date="2022" name="DNA Res.">
        <title>Chromosomal-level genome assembly of the orchid tree Bauhinia variegata (Leguminosae; Cercidoideae) supports the allotetraploid origin hypothesis of Bauhinia.</title>
        <authorList>
            <person name="Zhong Y."/>
            <person name="Chen Y."/>
            <person name="Zheng D."/>
            <person name="Pang J."/>
            <person name="Liu Y."/>
            <person name="Luo S."/>
            <person name="Meng S."/>
            <person name="Qian L."/>
            <person name="Wei D."/>
            <person name="Dai S."/>
            <person name="Zhou R."/>
        </authorList>
    </citation>
    <scope>NUCLEOTIDE SEQUENCE [LARGE SCALE GENOMIC DNA]</scope>
    <source>
        <strain evidence="1">BV-YZ2020</strain>
    </source>
</reference>
<evidence type="ECO:0000313" key="2">
    <source>
        <dbReference type="Proteomes" id="UP000828941"/>
    </source>
</evidence>
<evidence type="ECO:0000313" key="1">
    <source>
        <dbReference type="EMBL" id="KAI4332943.1"/>
    </source>
</evidence>
<protein>
    <submittedName>
        <fullName evidence="1">Uncharacterized protein</fullName>
    </submittedName>
</protein>
<keyword evidence="2" id="KW-1185">Reference proteome</keyword>
<comment type="caution">
    <text evidence="1">The sequence shown here is derived from an EMBL/GenBank/DDBJ whole genome shotgun (WGS) entry which is preliminary data.</text>
</comment>
<accession>A0ACB9NAA6</accession>